<evidence type="ECO:0000256" key="6">
    <source>
        <dbReference type="PROSITE-ProRule" id="PRU00560"/>
    </source>
</evidence>
<evidence type="ECO:0000256" key="5">
    <source>
        <dbReference type="ARBA" id="ARBA00034923"/>
    </source>
</evidence>
<keyword evidence="3 6" id="KW-0347">Helicase</keyword>
<dbReference type="Pfam" id="PF00580">
    <property type="entry name" value="UvrD-helicase"/>
    <property type="match status" value="1"/>
</dbReference>
<keyword evidence="1 6" id="KW-0547">Nucleotide-binding</keyword>
<dbReference type="AlphaFoldDB" id="A0A3D5IYR0"/>
<feature type="domain" description="UvrD-like helicase ATP-binding" evidence="7">
    <location>
        <begin position="1"/>
        <end position="283"/>
    </location>
</feature>
<evidence type="ECO:0000256" key="4">
    <source>
        <dbReference type="ARBA" id="ARBA00022840"/>
    </source>
</evidence>
<dbReference type="InterPro" id="IPR000212">
    <property type="entry name" value="DNA_helicase_UvrD/REP"/>
</dbReference>
<reference evidence="8 9" key="1">
    <citation type="journal article" date="2018" name="Nat. Biotechnol.">
        <title>A standardized bacterial taxonomy based on genome phylogeny substantially revises the tree of life.</title>
        <authorList>
            <person name="Parks D.H."/>
            <person name="Chuvochina M."/>
            <person name="Waite D.W."/>
            <person name="Rinke C."/>
            <person name="Skarshewski A."/>
            <person name="Chaumeil P.A."/>
            <person name="Hugenholtz P."/>
        </authorList>
    </citation>
    <scope>NUCLEOTIDE SEQUENCE [LARGE SCALE GENOMIC DNA]</scope>
    <source>
        <strain evidence="8">UBA9359</strain>
    </source>
</reference>
<dbReference type="Gene3D" id="3.40.50.300">
    <property type="entry name" value="P-loop containing nucleotide triphosphate hydrolases"/>
    <property type="match status" value="2"/>
</dbReference>
<keyword evidence="4 6" id="KW-0067">ATP-binding</keyword>
<dbReference type="GO" id="GO:0005524">
    <property type="term" value="F:ATP binding"/>
    <property type="evidence" value="ECO:0007669"/>
    <property type="project" value="UniProtKB-UniRule"/>
</dbReference>
<dbReference type="GO" id="GO:0003677">
    <property type="term" value="F:DNA binding"/>
    <property type="evidence" value="ECO:0007669"/>
    <property type="project" value="InterPro"/>
</dbReference>
<organism evidence="8 9">
    <name type="scientific">Zunongwangia profunda</name>
    <dbReference type="NCBI Taxonomy" id="398743"/>
    <lineage>
        <taxon>Bacteria</taxon>
        <taxon>Pseudomonadati</taxon>
        <taxon>Bacteroidota</taxon>
        <taxon>Flavobacteriia</taxon>
        <taxon>Flavobacteriales</taxon>
        <taxon>Flavobacteriaceae</taxon>
        <taxon>Zunongwangia</taxon>
    </lineage>
</organism>
<keyword evidence="2 6" id="KW-0378">Hydrolase</keyword>
<dbReference type="InterPro" id="IPR027417">
    <property type="entry name" value="P-loop_NTPase"/>
</dbReference>
<proteinExistence type="predicted"/>
<evidence type="ECO:0000256" key="1">
    <source>
        <dbReference type="ARBA" id="ARBA00022741"/>
    </source>
</evidence>
<evidence type="ECO:0000256" key="3">
    <source>
        <dbReference type="ARBA" id="ARBA00022806"/>
    </source>
</evidence>
<dbReference type="Proteomes" id="UP000264330">
    <property type="component" value="Unassembled WGS sequence"/>
</dbReference>
<comment type="caution">
    <text evidence="8">The sequence shown here is derived from an EMBL/GenBank/DDBJ whole genome shotgun (WGS) entry which is preliminary data.</text>
</comment>
<dbReference type="EMBL" id="DPMF01000084">
    <property type="protein sequence ID" value="HCV80170.1"/>
    <property type="molecule type" value="Genomic_DNA"/>
</dbReference>
<dbReference type="GO" id="GO:0016887">
    <property type="term" value="F:ATP hydrolysis activity"/>
    <property type="evidence" value="ECO:0007669"/>
    <property type="project" value="RHEA"/>
</dbReference>
<accession>A0A3D5IYR0</accession>
<dbReference type="Gene3D" id="1.10.486.10">
    <property type="entry name" value="PCRA, domain 4"/>
    <property type="match status" value="1"/>
</dbReference>
<evidence type="ECO:0000313" key="8">
    <source>
        <dbReference type="EMBL" id="HCV80170.1"/>
    </source>
</evidence>
<dbReference type="PANTHER" id="PTHR11070:SF2">
    <property type="entry name" value="ATP-DEPENDENT DNA HELICASE SRS2"/>
    <property type="match status" value="1"/>
</dbReference>
<name>A0A3D5IYR0_9FLAO</name>
<evidence type="ECO:0000259" key="7">
    <source>
        <dbReference type="PROSITE" id="PS51198"/>
    </source>
</evidence>
<dbReference type="GO" id="GO:0000725">
    <property type="term" value="P:recombinational repair"/>
    <property type="evidence" value="ECO:0007669"/>
    <property type="project" value="TreeGrafter"/>
</dbReference>
<evidence type="ECO:0000313" key="9">
    <source>
        <dbReference type="Proteomes" id="UP000264330"/>
    </source>
</evidence>
<evidence type="ECO:0000256" key="2">
    <source>
        <dbReference type="ARBA" id="ARBA00022801"/>
    </source>
</evidence>
<dbReference type="PANTHER" id="PTHR11070">
    <property type="entry name" value="UVRD / RECB / PCRA DNA HELICASE FAMILY MEMBER"/>
    <property type="match status" value="1"/>
</dbReference>
<dbReference type="InterPro" id="IPR014016">
    <property type="entry name" value="UvrD-like_ATP-bd"/>
</dbReference>
<dbReference type="GO" id="GO:0043138">
    <property type="term" value="F:3'-5' DNA helicase activity"/>
    <property type="evidence" value="ECO:0007669"/>
    <property type="project" value="UniProtKB-EC"/>
</dbReference>
<sequence>MMRKILGPPGTGKTTKLLKYVKTFLKLGTPLDKIGYFAFTKKAANEAKGRMLNDFPTLTDKKLKRFQTLHSLAFERLGMKKSQVMQDEHYEDIGKQLGIEVTMYSDGEEHTGFIDSDNEYFNLINIARIKEVTSQEEYDTDMYSWAVDKNVIPILEAEINNYKEAYHLLDYTDMIEKFIVAEMCPKFDVVFIDEAQDLSPIQWKMFDVLKKNSKHVIIAGDDDQAIYGWAGADVKRFQREPAKEIVLPQSYRVPRAIQRIADNILNRIPDDRRIKKNWNARDEDGTIHQSISSIEDVPLHEGKWLVLARYNDKLIRLKPTLRDMGIYFEYKGRKSYRARLYNAVQNFTRWTNGSLLSLSECTDLFEYLGKKFPHNEERMYELKELGYSHTQRWFDVFETEPEDSLYIRNMLSQGEKLDVPARVVLSTIHSAKGGEADNIILILDNTKKIREAIERSPDKEDEENRIWYVGVTRTKQNLYIMTAKKEANGYDIESIQ</sequence>
<feature type="binding site" evidence="6">
    <location>
        <begin position="7"/>
        <end position="14"/>
    </location>
    <ligand>
        <name>ATP</name>
        <dbReference type="ChEBI" id="CHEBI:30616"/>
    </ligand>
</feature>
<dbReference type="SUPFAM" id="SSF52540">
    <property type="entry name" value="P-loop containing nucleoside triphosphate hydrolases"/>
    <property type="match status" value="1"/>
</dbReference>
<dbReference type="PROSITE" id="PS51198">
    <property type="entry name" value="UVRD_HELICASE_ATP_BIND"/>
    <property type="match status" value="1"/>
</dbReference>
<protein>
    <recommendedName>
        <fullName evidence="5">DNA 3'-5' helicase II</fullName>
    </recommendedName>
</protein>
<gene>
    <name evidence="8" type="ORF">DGQ38_03890</name>
</gene>